<dbReference type="PANTHER" id="PTHR11923:SF110">
    <property type="entry name" value="SCAVENGER RECEPTOR CLASS B MEMBER 1"/>
    <property type="match status" value="1"/>
</dbReference>
<feature type="domain" description="Endonuclease/exonuclease/phosphatase" evidence="15">
    <location>
        <begin position="195"/>
        <end position="305"/>
    </location>
</feature>
<evidence type="ECO:0000256" key="2">
    <source>
        <dbReference type="ARBA" id="ARBA00004651"/>
    </source>
</evidence>
<keyword evidence="8" id="KW-1015">Disulfide bond</keyword>
<reference evidence="16 17" key="1">
    <citation type="submission" date="2019-07" db="EMBL/GenBank/DDBJ databases">
        <title>Draft genome assembly of a fouling barnacle, Amphibalanus amphitrite (Darwin, 1854): The first reference genome for Thecostraca.</title>
        <authorList>
            <person name="Kim W."/>
        </authorList>
    </citation>
    <scope>NUCLEOTIDE SEQUENCE [LARGE SCALE GENOMIC DNA]</scope>
    <source>
        <strain evidence="16">SNU_AA5</strain>
        <tissue evidence="16">Soma without cirri and trophi</tissue>
    </source>
</reference>
<evidence type="ECO:0000256" key="8">
    <source>
        <dbReference type="ARBA" id="ARBA00023157"/>
    </source>
</evidence>
<evidence type="ECO:0000256" key="4">
    <source>
        <dbReference type="ARBA" id="ARBA00022475"/>
    </source>
</evidence>
<comment type="similarity">
    <text evidence="3">Belongs to the CD36 family.</text>
</comment>
<keyword evidence="17" id="KW-1185">Reference proteome</keyword>
<evidence type="ECO:0000259" key="15">
    <source>
        <dbReference type="Pfam" id="PF03372"/>
    </source>
</evidence>
<feature type="region of interest" description="Disordered" evidence="13">
    <location>
        <begin position="766"/>
        <end position="835"/>
    </location>
</feature>
<sequence>MGRKQQGSRPTKRDVCMAGQSELRINLDSWRPVWKHEADTGAENSVYRQDARIKGWGCLARAMARDGRKGWEAVPTRDLGSYSDPPSARRSGFAACCCSCLPGCALVSGLLFLVFGVLVVIYMQAHVDAYINKLTRPEHARLVPPTGPTADGDPRPRRRARRGRRAPSARKRGSKGAKHRERHQRPADSVSLVIGTLNVQSVKPKLLELSTLLHGHNYDLMCLTETWLRPTTPNRLVVLPGYQLLRADRSDGRGYGGVALATRDGVSVSPIKMPADASCPGSRLETLWTLVKPDSRRQFVLCTVYRPPRHTVADLTADFTDLQAQLQHLLAFSEDSPTYHAWKEPPVAIKTKLYFFNLTNKEEFLAGTAKPRLQEVGPYVLGEKWDRKNVTFHPNGTLSSQLAKTLYLIEEESVGPETDLITTLNVPMISAAAKVRYEKDTMRQTTSGLLEVLEEYPIIVRSVHELVFGYPDPLVKLAKNVQPPGQSLPYESFGYFVGKNASAGPPMLINTGQSDFRKIGVIERYDGSRLLPFWNTRQCNMINGSDGTVYPPGANESTIVYLFARDICRSMALHFEKEVLHSGVRALRFTPPENVFDSVDTNPENMCYCVGGPPCAPKGLFNISVCQYGSPTFISFPHFYLADPSIVNKVDGLMPSKDKHQFFVDIVPRVGVSMKAKIRVQINTQIGPVPDIEYTENLPDMFYPVLWMEAGVDELPDETVAMVKQATDTPEVARTTMTAVTFVLGAVLVLIGATVCLTRMRQSRRATLNSAPNGKPVEMADVNPTNGSAGNGAAKLAEAEAPPSIAKHRASLEPSVGSASVTLPPTPRPASSASVSAPLRCRVYEVAKYRAQPMRPAPPAEGGPPAHAATGTS</sequence>
<dbReference type="InterPro" id="IPR002159">
    <property type="entry name" value="CD36_fam"/>
</dbReference>
<feature type="transmembrane region" description="Helical" evidence="14">
    <location>
        <begin position="737"/>
        <end position="757"/>
    </location>
</feature>
<dbReference type="GO" id="GO:0005901">
    <property type="term" value="C:caveola"/>
    <property type="evidence" value="ECO:0007669"/>
    <property type="project" value="UniProtKB-SubCell"/>
</dbReference>
<evidence type="ECO:0000313" key="17">
    <source>
        <dbReference type="Proteomes" id="UP000440578"/>
    </source>
</evidence>
<organism evidence="16 17">
    <name type="scientific">Amphibalanus amphitrite</name>
    <name type="common">Striped barnacle</name>
    <name type="synonym">Balanus amphitrite</name>
    <dbReference type="NCBI Taxonomy" id="1232801"/>
    <lineage>
        <taxon>Eukaryota</taxon>
        <taxon>Metazoa</taxon>
        <taxon>Ecdysozoa</taxon>
        <taxon>Arthropoda</taxon>
        <taxon>Crustacea</taxon>
        <taxon>Multicrustacea</taxon>
        <taxon>Cirripedia</taxon>
        <taxon>Thoracica</taxon>
        <taxon>Thoracicalcarea</taxon>
        <taxon>Balanomorpha</taxon>
        <taxon>Balanoidea</taxon>
        <taxon>Balanidae</taxon>
        <taxon>Amphibalaninae</taxon>
        <taxon>Amphibalanus</taxon>
    </lineage>
</organism>
<gene>
    <name evidence="16" type="primary">Scarb2_3</name>
    <name evidence="16" type="ORF">FJT64_004428</name>
</gene>
<dbReference type="PRINTS" id="PR01609">
    <property type="entry name" value="CD36FAMILY"/>
</dbReference>
<comment type="caution">
    <text evidence="16">The sequence shown here is derived from an EMBL/GenBank/DDBJ whole genome shotgun (WGS) entry which is preliminary data.</text>
</comment>
<evidence type="ECO:0000256" key="11">
    <source>
        <dbReference type="ARBA" id="ARBA00040821"/>
    </source>
</evidence>
<evidence type="ECO:0000256" key="12">
    <source>
        <dbReference type="ARBA" id="ARBA00042244"/>
    </source>
</evidence>
<keyword evidence="5 14" id="KW-0812">Transmembrane</keyword>
<keyword evidence="9" id="KW-0675">Receptor</keyword>
<evidence type="ECO:0000256" key="3">
    <source>
        <dbReference type="ARBA" id="ARBA00010532"/>
    </source>
</evidence>
<keyword evidence="10" id="KW-0325">Glycoprotein</keyword>
<evidence type="ECO:0000256" key="9">
    <source>
        <dbReference type="ARBA" id="ARBA00023170"/>
    </source>
</evidence>
<evidence type="ECO:0000256" key="6">
    <source>
        <dbReference type="ARBA" id="ARBA00022989"/>
    </source>
</evidence>
<dbReference type="GO" id="GO:0005044">
    <property type="term" value="F:scavenger receptor activity"/>
    <property type="evidence" value="ECO:0007669"/>
    <property type="project" value="TreeGrafter"/>
</dbReference>
<name>A0A6A4VZ50_AMPAM</name>
<dbReference type="PANTHER" id="PTHR11923">
    <property type="entry name" value="SCAVENGER RECEPTOR CLASS B TYPE-1 SR-B1"/>
    <property type="match status" value="1"/>
</dbReference>
<dbReference type="GO" id="GO:0005737">
    <property type="term" value="C:cytoplasm"/>
    <property type="evidence" value="ECO:0007669"/>
    <property type="project" value="TreeGrafter"/>
</dbReference>
<feature type="compositionally biased region" description="Low complexity" evidence="13">
    <location>
        <begin position="863"/>
        <end position="873"/>
    </location>
</feature>
<evidence type="ECO:0000256" key="1">
    <source>
        <dbReference type="ARBA" id="ARBA00004189"/>
    </source>
</evidence>
<feature type="region of interest" description="Disordered" evidence="13">
    <location>
        <begin position="854"/>
        <end position="873"/>
    </location>
</feature>
<evidence type="ECO:0000256" key="14">
    <source>
        <dbReference type="SAM" id="Phobius"/>
    </source>
</evidence>
<dbReference type="Pfam" id="PF03372">
    <property type="entry name" value="Exo_endo_phos"/>
    <property type="match status" value="1"/>
</dbReference>
<dbReference type="InterPro" id="IPR036691">
    <property type="entry name" value="Endo/exonu/phosph_ase_sf"/>
</dbReference>
<feature type="region of interest" description="Disordered" evidence="13">
    <location>
        <begin position="140"/>
        <end position="187"/>
    </location>
</feature>
<dbReference type="GO" id="GO:0003824">
    <property type="term" value="F:catalytic activity"/>
    <property type="evidence" value="ECO:0007669"/>
    <property type="project" value="InterPro"/>
</dbReference>
<protein>
    <recommendedName>
        <fullName evidence="11">Scavenger receptor class B member 1</fullName>
    </recommendedName>
    <alternativeName>
        <fullName evidence="12">SR-BI</fullName>
    </alternativeName>
</protein>
<feature type="compositionally biased region" description="Basic residues" evidence="13">
    <location>
        <begin position="156"/>
        <end position="183"/>
    </location>
</feature>
<dbReference type="AlphaFoldDB" id="A0A6A4VZ50"/>
<dbReference type="Gene3D" id="3.60.10.10">
    <property type="entry name" value="Endonuclease/exonuclease/phosphatase"/>
    <property type="match status" value="1"/>
</dbReference>
<evidence type="ECO:0000256" key="5">
    <source>
        <dbReference type="ARBA" id="ARBA00022692"/>
    </source>
</evidence>
<dbReference type="EMBL" id="VIIS01001441">
    <property type="protein sequence ID" value="KAF0298179.1"/>
    <property type="molecule type" value="Genomic_DNA"/>
</dbReference>
<evidence type="ECO:0000256" key="7">
    <source>
        <dbReference type="ARBA" id="ARBA00023136"/>
    </source>
</evidence>
<proteinExistence type="inferred from homology"/>
<evidence type="ECO:0000313" key="16">
    <source>
        <dbReference type="EMBL" id="KAF0298179.1"/>
    </source>
</evidence>
<comment type="subcellular location">
    <subcellularLocation>
        <location evidence="2">Cell membrane</location>
        <topology evidence="2">Multi-pass membrane protein</topology>
    </subcellularLocation>
    <subcellularLocation>
        <location evidence="1">Membrane</location>
        <location evidence="1">Caveola</location>
        <topology evidence="1">Multi-pass membrane protein</topology>
    </subcellularLocation>
</comment>
<feature type="transmembrane region" description="Helical" evidence="14">
    <location>
        <begin position="93"/>
        <end position="123"/>
    </location>
</feature>
<dbReference type="SUPFAM" id="SSF56219">
    <property type="entry name" value="DNase I-like"/>
    <property type="match status" value="1"/>
</dbReference>
<keyword evidence="4" id="KW-1003">Cell membrane</keyword>
<evidence type="ECO:0000256" key="13">
    <source>
        <dbReference type="SAM" id="MobiDB-lite"/>
    </source>
</evidence>
<dbReference type="Proteomes" id="UP000440578">
    <property type="component" value="Unassembled WGS sequence"/>
</dbReference>
<accession>A0A6A4VZ50</accession>
<keyword evidence="6 14" id="KW-1133">Transmembrane helix</keyword>
<dbReference type="Pfam" id="PF01130">
    <property type="entry name" value="CD36"/>
    <property type="match status" value="1"/>
</dbReference>
<evidence type="ECO:0000256" key="10">
    <source>
        <dbReference type="ARBA" id="ARBA00023180"/>
    </source>
</evidence>
<dbReference type="InterPro" id="IPR005135">
    <property type="entry name" value="Endo/exonuclease/phosphatase"/>
</dbReference>
<keyword evidence="7 14" id="KW-0472">Membrane</keyword>
<dbReference type="OrthoDB" id="18585at2759"/>